<keyword evidence="5" id="KW-0547">Nucleotide-binding</keyword>
<keyword evidence="6" id="KW-0418">Kinase</keyword>
<dbReference type="Gene3D" id="1.10.1070.11">
    <property type="entry name" value="Phosphatidylinositol 3-/4-kinase, catalytic domain"/>
    <property type="match status" value="1"/>
</dbReference>
<evidence type="ECO:0000259" key="13">
    <source>
        <dbReference type="PROSITE" id="PS51190"/>
    </source>
</evidence>
<dbReference type="SUPFAM" id="SSF48371">
    <property type="entry name" value="ARM repeat"/>
    <property type="match status" value="1"/>
</dbReference>
<keyword evidence="3" id="KW-0723">Serine/threonine-protein kinase</keyword>
<dbReference type="InterPro" id="IPR011009">
    <property type="entry name" value="Kinase-like_dom_sf"/>
</dbReference>
<feature type="compositionally biased region" description="Low complexity" evidence="11">
    <location>
        <begin position="3739"/>
        <end position="3753"/>
    </location>
</feature>
<gene>
    <name evidence="14" type="ORF">CSSPTR1EN2_LOCUS12032</name>
</gene>
<sequence length="3854" mass="421742">MQGLQNQQQHPNLQQQLTALLAAATAVSSDSAAAIGASSSSSSSDDSSRAAALEKLHRLLFQPQTVPILRRSSPRLCQTLQQLVSDKAYVVRQAAAIAYGALGGVAAGVSTASNGRPGSGSSAAATDRFMAWALSQITDTTRGNEATVLALGGLREFFTAGDPTATERFVPAILKACQALLEDEIPLLEPLLEVLMVLGKRFSPSVQTHFADIVDLLLGQVLDPELSEADRGLITNSFLEFQTLWAESLSFSLDLLLKFLGDMEALAQDTPATLQQLRRLLALVSCFVSVLQATASGLQVAVSEQQMIVSSRQSCLPDETDKLSLMANTTKEMLPRVLASLTTVGQKFADYKWTNEAFRCLAIFAAILKEGFAEYYLSALDILLQGLATEIMSGSEQHSASQGLAGPTICSLLQVNLQLISSQSLKLPAEAVSKLLDGCSHFASLRLHPSRVVTGTIAATYVLLVQHASDQVSSEATRCLTQELESLKEILSKDRKHPKRAFSDSDVYSLFKFDLMVLLGSVFLKQTNAPGVSQADKMLVPDIIERVEPTVSKVMQLKRFILTKLNPFQDPLQWHPNLQLGLLQALRKLGPNISINDAYMCKVPGEGHTEIDCNLIISHALQARASLPVKLEALEWISSSVEDDSQVQVRKGRGETGQGSGLGSDLLMMLLSAASNQEPQVRAHVASVLELLLQAKVVKPLQFQSIAMVALEQLGDSEPTVQAAFQRVFWAYSPAALWTHGWFGNAKAGESHGITECTAGDCRQRHLHHWKQAFAVKRFAQHLRVQQLVWILNYLSQRGQTLPSNWLHRLIHNCPGKSRSASTWRAPGEGEKQEQGMSDDKVSSVGEECTCGETAVLEAACVVNNVAAAWWAVQEASRHCITVRLRTHLGGPTQTFAALERMLLDVPQICQTDGGQRDGVGSSTVSSSSSFQLLPMRLLLEFVESLKKNMYNAYEGSAVLPSAPSSSTLFFRSNRKVCEEWFARIREASMNASAAIQFHAGTYHHASHRLQDLRGLAGTALREFRPQQLSDSSPSLKTKVQQDVSRLMRQASLALCRLHEDDTLSGLQVWVLSTFGSILNDEGLPLQIGSNPGPFAWMTGLTCQARGQYERAAAHYTHLLQEEQTMAAMGAEGIQFTIARTIESFVAIGDWESLDMWLQELQLLRSKHAGKAYSGALTTAGNDMNAIHALARFDAGDPAGAWGYLDLTPQSSSELTADPRQALLRSEQMLLQAMLRPDTKKEEIASEIAVAKAMIEDGCQVAVLDGLTEAAASIVQMECIQVFEAFRFAGRSGEKWLVSALPQTLGSPLDPWHQDSLLWLKLLRVYRAVSPGTPVTLQLHQQLVRLARKQCNLRLAQRLLHEISNSKTPSLEDQMEISDYHSSLSASLRYEHILLLHAEEKHEDALVDLWHFCESQIRGSIELSLSGRDGDLTIAKACLKLSTWLQCKPLQVPIQSMLAKVGLHQNVSDDMEAADTNDAAARVSLGRVANTEFSTLLQEIIGAGTKSATLICPSMAKAWFSYASWCYDFASGLFSGSNKASPISPVFGELLKEELSANRSSLTNEEVASVQRILENAVLRSSNTSLEALDPNSRQQMEAFVQIVIHTMEAAAGAAGSEDSDGDPPSFQFAQLLQEGLQMLPSIPPINSFLSDLMPIWWALRYRRVSMFGHAARGFLQYLAMSNHGCSKGCSLERVKPERGDFRLRASLYVLRILLNYGVELEESLQQGLAAVPPSPWQAITAQLFAHLSTHPEPRVRKQVEGLLMASAHLSPWAIVYPTLVDVNACEGEPPEELQHLIGCLANLHPKVVRDVKVMIAELGAITVLWDEQWLSTLQDLHADVMRRITTLREAAARVAENATLTQAEKLRINAAKYSAMMAPVAVALERRLASTSRPPETPDEVFFQEQFGSQLKAAISIFKSPPVGPASLADVWHPFDALTTALASHRKKSTTSLKDISPGLAVLESSDAPMPGLEVHTAMVSSEMPKISVDLGVPGSRSGLPGIVTVAAFGAHVTILATKTKPKKLQMVGSDGCHYPYLLKGREDLRLDARIMQLLQAVNGMLRACSATRRRGLAVRHYSVTPISGCAGLIRWVDNLTSMYSVYKAWQQRTQAAQLATAPGNAQFPLPSIPRPSDLFYGKIIPALKEKGLRRVISRRDWPQEVKRKVLIELMKETPRQLLHRELWCASEGVSALRLKMEHFSGSVAVMSIVGYILGLGDRHLDNILVDFSSGDIVHIDYNVCFDKGLRLKIPEIVPFRLTHTIQAALGLTGVEGIFRGNCEAVLEALKRNKDVILMLLQVFVWDPLVEWMRGDGHDEAAIGGEERKGMELAVSLSLFASRVQEIRVPLQEHHDQLLTILPTVQIALETLKDGQDRHEKATLAFAQAEQSRSAAAKGESAARVKVVEGTSAVEKARGVYEVQAREFGQAKALVTEAARESIQWFDQHRRILDALSSGSLPEVQAIGQLPSAAEALSLTSAVVTTGVPLAIVPEPAQARCREVDREVAQLTAARHEALLHAVQTLQAYSLALQHLLPVTYVTSSHVHAWAQVLQVAVQQPSPDVLAVARRQAAELLARARGDHDDSVRQNYEVLRAHVERLVQGVHKLQEDHSELEASIDPEAEHKAKDRLLVIFTSYMQPLQESSETTGIEGSKEREDTLRVDHEKQHIVVDVLNAAAKAMYKEIGEKVEVLCSHVMERTTLESADANVTGEQSWCLPELQEMMETCVLVSDLVREIQQTGGHATQQGNKPGAPSWWDSTVGSVSGWARYCTEGMAGVEDLCKQMVGVVLPEAIKAAFSHDPAVMQAVGALSHIQGAVETAHKELVHIRAQHSKLKEFEVNYPEKVEEISQRQALLEVAAANGREHLSWEEAEELASQEEDCCKQLEDLHQAWTHREAKFSSLQQNESATHAALFAAEQRFESLVAIDRDGDLHLMRGTVLLAAFARLFAALESLDRHLGSLWVEVSSELPSALVDGSNLDSRVGSYPLLETVWKAPYLLQDKTFFVWKVGMMDALLNSCIWDVSSTVQLSVNTEQVLEVQKKRLEAQLQWYLDQYLRERLAPVLLACLKKEKQFLTPISGECGEEDVQLRRMYEGDLLKQAVQLLHEYCDVHETVRAARKATSSMKLQVEELMQALQNAHMEAARMEWLNESTLSSSLPQSQFLGIPSSFRGEKQGSNIAWWNRQQVLDNLRAAISAITRATEGLQGCEMAGSSVEEQLDRAMAWACVGTSPNSTVGGGSSRVIGIPTEFHEHLRRRRQLLWTGQEQAANILRLSGAVLEFEDSREGFLSSAAGRHLELSNSINEAGRVWQQTYHNMVARLESACLLFTNSEMEWQSAQKSIEAANLCLSSALDELNLVSAEATTLSGEVQTALSDLREQTMEAATAVSAFTKVVRSHTALTLESGQMLEEVLAITQGAEGADDVHSVALEASAEHAQLMADLSKVNGLLLLLEPLLGSAAAFVTRPAWGFSQGVVETEGSTEGSSAQAHNIFHSLHLNLREAVPSMADSIPRLLNSVKHLHVCLMKLVRTASSDAGVLHKALEGVGESQEQKSQEILIGGSSSNVDHIVTSPDDNVNGFLDQVTEMGPPVSNSLDEDPLLEDDDDGWISPPESGLTGESDVCTTTEASSQPYIRSSQKITSRPGSWHTAEVERNRMELLGRGSLSPGLTGVEAAGSRASPSSSNHHPEAGSDLTSAVSSQANVTSPENLNTGTSQRHEGTASSSSLQQSEGILSSIPAVVGGTQQDQGGADANLQGPLSNSHLSKRKLESDSAGYNYDASPILRANLNNQSHTVREKNAYAVSVLKRVQSKLEGRDIDGSRQFSVTEQVDYLLRQATSIDNLSNMYEGWTPWI</sequence>
<dbReference type="InterPro" id="IPR036940">
    <property type="entry name" value="PI3/4_kinase_cat_sf"/>
</dbReference>
<evidence type="ECO:0000256" key="7">
    <source>
        <dbReference type="ARBA" id="ARBA00022840"/>
    </source>
</evidence>
<dbReference type="SMART" id="SM01345">
    <property type="entry name" value="Rapamycin_bind"/>
    <property type="match status" value="1"/>
</dbReference>
<dbReference type="PROSITE" id="PS00916">
    <property type="entry name" value="PI3_4_KINASE_2"/>
    <property type="match status" value="1"/>
</dbReference>
<dbReference type="InterPro" id="IPR000403">
    <property type="entry name" value="PI3/4_kinase_cat_dom"/>
</dbReference>
<evidence type="ECO:0000256" key="3">
    <source>
        <dbReference type="ARBA" id="ARBA00022527"/>
    </source>
</evidence>
<dbReference type="EC" id="2.7.11.1" evidence="2"/>
<comment type="similarity">
    <text evidence="1">Belongs to the PI3/PI4-kinase family.</text>
</comment>
<dbReference type="EMBL" id="OZ019894">
    <property type="protein sequence ID" value="CAK9214039.1"/>
    <property type="molecule type" value="Genomic_DNA"/>
</dbReference>
<evidence type="ECO:0000313" key="15">
    <source>
        <dbReference type="Proteomes" id="UP001497512"/>
    </source>
</evidence>
<keyword evidence="15" id="KW-1185">Reference proteome</keyword>
<feature type="region of interest" description="Disordered" evidence="11">
    <location>
        <begin position="817"/>
        <end position="839"/>
    </location>
</feature>
<name>A0ABP0UAA1_9BRYO</name>
<dbReference type="PANTHER" id="PTHR11139">
    <property type="entry name" value="ATAXIA TELANGIECTASIA MUTATED ATM -RELATED"/>
    <property type="match status" value="1"/>
</dbReference>
<dbReference type="InterPro" id="IPR039414">
    <property type="entry name" value="SMG1_PIKKc"/>
</dbReference>
<dbReference type="Pfam" id="PF15785">
    <property type="entry name" value="SMG1"/>
    <property type="match status" value="1"/>
</dbReference>
<comment type="catalytic activity">
    <reaction evidence="9">
        <text>L-threonyl-[protein] + ATP = O-phospho-L-threonyl-[protein] + ADP + H(+)</text>
        <dbReference type="Rhea" id="RHEA:46608"/>
        <dbReference type="Rhea" id="RHEA-COMP:11060"/>
        <dbReference type="Rhea" id="RHEA-COMP:11605"/>
        <dbReference type="ChEBI" id="CHEBI:15378"/>
        <dbReference type="ChEBI" id="CHEBI:30013"/>
        <dbReference type="ChEBI" id="CHEBI:30616"/>
        <dbReference type="ChEBI" id="CHEBI:61977"/>
        <dbReference type="ChEBI" id="CHEBI:456216"/>
        <dbReference type="EC" id="2.7.11.1"/>
    </reaction>
</comment>
<feature type="region of interest" description="Disordered" evidence="11">
    <location>
        <begin position="3662"/>
        <end position="3761"/>
    </location>
</feature>
<evidence type="ECO:0000256" key="11">
    <source>
        <dbReference type="SAM" id="MobiDB-lite"/>
    </source>
</evidence>
<feature type="region of interest" description="Disordered" evidence="11">
    <location>
        <begin position="3585"/>
        <end position="3648"/>
    </location>
</feature>
<keyword evidence="4" id="KW-0808">Transferase</keyword>
<evidence type="ECO:0000256" key="10">
    <source>
        <dbReference type="ARBA" id="ARBA00048679"/>
    </source>
</evidence>
<dbReference type="InterPro" id="IPR050517">
    <property type="entry name" value="DDR_Repair_Kinase"/>
</dbReference>
<protein>
    <recommendedName>
        <fullName evidence="2">non-specific serine/threonine protein kinase</fullName>
        <ecNumber evidence="2">2.7.11.1</ecNumber>
    </recommendedName>
</protein>
<dbReference type="SUPFAM" id="SSF56112">
    <property type="entry name" value="Protein kinase-like (PK-like)"/>
    <property type="match status" value="1"/>
</dbReference>
<dbReference type="Gene3D" id="3.30.1010.10">
    <property type="entry name" value="Phosphatidylinositol 3-kinase Catalytic Subunit, Chain A, domain 4"/>
    <property type="match status" value="1"/>
</dbReference>
<dbReference type="Pfam" id="PF00454">
    <property type="entry name" value="PI3_PI4_kinase"/>
    <property type="match status" value="1"/>
</dbReference>
<reference evidence="14" key="1">
    <citation type="submission" date="2024-02" db="EMBL/GenBank/DDBJ databases">
        <authorList>
            <consortium name="ELIXIR-Norway"/>
            <consortium name="Elixir Norway"/>
        </authorList>
    </citation>
    <scope>NUCLEOTIDE SEQUENCE</scope>
</reference>
<evidence type="ECO:0000259" key="12">
    <source>
        <dbReference type="PROSITE" id="PS50290"/>
    </source>
</evidence>
<feature type="compositionally biased region" description="Polar residues" evidence="11">
    <location>
        <begin position="3622"/>
        <end position="3644"/>
    </location>
</feature>
<evidence type="ECO:0000256" key="6">
    <source>
        <dbReference type="ARBA" id="ARBA00022777"/>
    </source>
</evidence>
<evidence type="ECO:0000313" key="14">
    <source>
        <dbReference type="EMBL" id="CAK9214039.1"/>
    </source>
</evidence>
<feature type="compositionally biased region" description="Acidic residues" evidence="11">
    <location>
        <begin position="3595"/>
        <end position="3607"/>
    </location>
</feature>
<dbReference type="InterPro" id="IPR018936">
    <property type="entry name" value="PI3/4_kinase_CS"/>
</dbReference>
<dbReference type="InterPro" id="IPR003152">
    <property type="entry name" value="FATC_dom"/>
</dbReference>
<dbReference type="PROSITE" id="PS51190">
    <property type="entry name" value="FATC"/>
    <property type="match status" value="1"/>
</dbReference>
<dbReference type="SMART" id="SM01343">
    <property type="entry name" value="FATC"/>
    <property type="match status" value="1"/>
</dbReference>
<dbReference type="Proteomes" id="UP001497512">
    <property type="component" value="Chromosome 2"/>
</dbReference>
<evidence type="ECO:0000256" key="2">
    <source>
        <dbReference type="ARBA" id="ARBA00012513"/>
    </source>
</evidence>
<evidence type="ECO:0000256" key="1">
    <source>
        <dbReference type="ARBA" id="ARBA00011031"/>
    </source>
</evidence>
<evidence type="ECO:0000256" key="8">
    <source>
        <dbReference type="ARBA" id="ARBA00023161"/>
    </source>
</evidence>
<comment type="catalytic activity">
    <reaction evidence="10">
        <text>L-seryl-[protein] + ATP = O-phospho-L-seryl-[protein] + ADP + H(+)</text>
        <dbReference type="Rhea" id="RHEA:17989"/>
        <dbReference type="Rhea" id="RHEA-COMP:9863"/>
        <dbReference type="Rhea" id="RHEA-COMP:11604"/>
        <dbReference type="ChEBI" id="CHEBI:15378"/>
        <dbReference type="ChEBI" id="CHEBI:29999"/>
        <dbReference type="ChEBI" id="CHEBI:30616"/>
        <dbReference type="ChEBI" id="CHEBI:83421"/>
        <dbReference type="ChEBI" id="CHEBI:456216"/>
        <dbReference type="EC" id="2.7.11.1"/>
    </reaction>
</comment>
<organism evidence="14 15">
    <name type="scientific">Sphagnum troendelagicum</name>
    <dbReference type="NCBI Taxonomy" id="128251"/>
    <lineage>
        <taxon>Eukaryota</taxon>
        <taxon>Viridiplantae</taxon>
        <taxon>Streptophyta</taxon>
        <taxon>Embryophyta</taxon>
        <taxon>Bryophyta</taxon>
        <taxon>Sphagnophytina</taxon>
        <taxon>Sphagnopsida</taxon>
        <taxon>Sphagnales</taxon>
        <taxon>Sphagnaceae</taxon>
        <taxon>Sphagnum</taxon>
    </lineage>
</organism>
<evidence type="ECO:0000256" key="4">
    <source>
        <dbReference type="ARBA" id="ARBA00022679"/>
    </source>
</evidence>
<dbReference type="SMART" id="SM00146">
    <property type="entry name" value="PI3Kc"/>
    <property type="match status" value="1"/>
</dbReference>
<dbReference type="PANTHER" id="PTHR11139:SF71">
    <property type="entry name" value="SERINE_THREONINE-PROTEIN KINASE SMG1"/>
    <property type="match status" value="1"/>
</dbReference>
<feature type="domain" description="FATC" evidence="13">
    <location>
        <begin position="3822"/>
        <end position="3854"/>
    </location>
</feature>
<dbReference type="InterPro" id="IPR016024">
    <property type="entry name" value="ARM-type_fold"/>
</dbReference>
<keyword evidence="7" id="KW-0067">ATP-binding</keyword>
<feature type="domain" description="PI3K/PI4K catalytic" evidence="12">
    <location>
        <begin position="2010"/>
        <end position="2349"/>
    </location>
</feature>
<keyword evidence="8" id="KW-0866">Nonsense-mediated mRNA decay</keyword>
<evidence type="ECO:0000256" key="5">
    <source>
        <dbReference type="ARBA" id="ARBA00022741"/>
    </source>
</evidence>
<dbReference type="Pfam" id="PF02260">
    <property type="entry name" value="FATC"/>
    <property type="match status" value="1"/>
</dbReference>
<accession>A0ABP0UAA1</accession>
<dbReference type="CDD" id="cd05170">
    <property type="entry name" value="PIKKc_SMG1"/>
    <property type="match status" value="1"/>
</dbReference>
<dbReference type="PROSITE" id="PS50290">
    <property type="entry name" value="PI3_4_KINASE_3"/>
    <property type="match status" value="1"/>
</dbReference>
<dbReference type="InterPro" id="IPR031559">
    <property type="entry name" value="SMG1"/>
</dbReference>
<evidence type="ECO:0000256" key="9">
    <source>
        <dbReference type="ARBA" id="ARBA00047899"/>
    </source>
</evidence>
<feature type="compositionally biased region" description="Polar residues" evidence="11">
    <location>
        <begin position="3693"/>
        <end position="3733"/>
    </location>
</feature>
<feature type="compositionally biased region" description="Basic and acidic residues" evidence="11">
    <location>
        <begin position="828"/>
        <end position="839"/>
    </location>
</feature>
<proteinExistence type="inferred from homology"/>